<keyword evidence="3 9" id="KW-0812">Transmembrane</keyword>
<evidence type="ECO:0000256" key="9">
    <source>
        <dbReference type="SAM" id="Phobius"/>
    </source>
</evidence>
<protein>
    <submittedName>
        <fullName evidence="11">Pkinase domain-containing protein/LRR_4 domain-containing protein/LRR_7 domain-containing protein</fullName>
    </submittedName>
</protein>
<organism evidence="11 12">
    <name type="scientific">Cephalotus follicularis</name>
    <name type="common">Albany pitcher plant</name>
    <dbReference type="NCBI Taxonomy" id="3775"/>
    <lineage>
        <taxon>Eukaryota</taxon>
        <taxon>Viridiplantae</taxon>
        <taxon>Streptophyta</taxon>
        <taxon>Embryophyta</taxon>
        <taxon>Tracheophyta</taxon>
        <taxon>Spermatophyta</taxon>
        <taxon>Magnoliopsida</taxon>
        <taxon>eudicotyledons</taxon>
        <taxon>Gunneridae</taxon>
        <taxon>Pentapetalae</taxon>
        <taxon>rosids</taxon>
        <taxon>fabids</taxon>
        <taxon>Oxalidales</taxon>
        <taxon>Cephalotaceae</taxon>
        <taxon>Cephalotus</taxon>
    </lineage>
</organism>
<dbReference type="Gene3D" id="1.10.510.10">
    <property type="entry name" value="Transferase(Phosphotransferase) domain 1"/>
    <property type="match status" value="1"/>
</dbReference>
<dbReference type="STRING" id="3775.A0A1Q3ALA3"/>
<evidence type="ECO:0000256" key="2">
    <source>
        <dbReference type="ARBA" id="ARBA00022614"/>
    </source>
</evidence>
<dbReference type="GO" id="GO:0033612">
    <property type="term" value="F:receptor serine/threonine kinase binding"/>
    <property type="evidence" value="ECO:0007669"/>
    <property type="project" value="TreeGrafter"/>
</dbReference>
<dbReference type="InterPro" id="IPR001245">
    <property type="entry name" value="Ser-Thr/Tyr_kinase_cat_dom"/>
</dbReference>
<keyword evidence="7 9" id="KW-0472">Membrane</keyword>
<dbReference type="GO" id="GO:0016020">
    <property type="term" value="C:membrane"/>
    <property type="evidence" value="ECO:0007669"/>
    <property type="project" value="UniProtKB-SubCell"/>
</dbReference>
<keyword evidence="8" id="KW-0325">Glycoprotein</keyword>
<accession>A0A1Q3ALA3</accession>
<evidence type="ECO:0000256" key="3">
    <source>
        <dbReference type="ARBA" id="ARBA00022692"/>
    </source>
</evidence>
<dbReference type="GO" id="GO:0004672">
    <property type="term" value="F:protein kinase activity"/>
    <property type="evidence" value="ECO:0007669"/>
    <property type="project" value="InterPro"/>
</dbReference>
<gene>
    <name evidence="11" type="ORF">CFOL_v3_00063</name>
</gene>
<dbReference type="InterPro" id="IPR032675">
    <property type="entry name" value="LRR_dom_sf"/>
</dbReference>
<evidence type="ECO:0000313" key="12">
    <source>
        <dbReference type="Proteomes" id="UP000187406"/>
    </source>
</evidence>
<dbReference type="FunFam" id="3.30.200.20:FF:000479">
    <property type="entry name" value="Putative inactive leucine-rich repeat receptor-like protein kinase"/>
    <property type="match status" value="1"/>
</dbReference>
<dbReference type="FunCoup" id="A0A1Q3ALA3">
    <property type="interactions" value="1"/>
</dbReference>
<keyword evidence="2" id="KW-0433">Leucine-rich repeat</keyword>
<dbReference type="InParanoid" id="A0A1Q3ALA3"/>
<evidence type="ECO:0000313" key="11">
    <source>
        <dbReference type="EMBL" id="GAV56521.1"/>
    </source>
</evidence>
<proteinExistence type="predicted"/>
<dbReference type="FunFam" id="3.80.10.10:FF:000380">
    <property type="entry name" value="Putative inactive leucine-rich repeat receptor-like protein kinase"/>
    <property type="match status" value="1"/>
</dbReference>
<dbReference type="Gene3D" id="3.80.10.10">
    <property type="entry name" value="Ribonuclease Inhibitor"/>
    <property type="match status" value="2"/>
</dbReference>
<keyword evidence="11" id="KW-0418">Kinase</keyword>
<feature type="transmembrane region" description="Helical" evidence="9">
    <location>
        <begin position="231"/>
        <end position="255"/>
    </location>
</feature>
<keyword evidence="12" id="KW-1185">Reference proteome</keyword>
<dbReference type="InterPro" id="IPR001611">
    <property type="entry name" value="Leu-rich_rpt"/>
</dbReference>
<evidence type="ECO:0000256" key="7">
    <source>
        <dbReference type="ARBA" id="ARBA00023136"/>
    </source>
</evidence>
<dbReference type="FunFam" id="1.10.510.10:FF:000657">
    <property type="entry name" value="Putative inactive leucine-rich repeat receptor-like protein kinase"/>
    <property type="match status" value="1"/>
</dbReference>
<keyword evidence="6 9" id="KW-1133">Transmembrane helix</keyword>
<evidence type="ECO:0000256" key="1">
    <source>
        <dbReference type="ARBA" id="ARBA00004370"/>
    </source>
</evidence>
<dbReference type="SUPFAM" id="SSF52058">
    <property type="entry name" value="L domain-like"/>
    <property type="match status" value="1"/>
</dbReference>
<dbReference type="PROSITE" id="PS50011">
    <property type="entry name" value="PROTEIN_KINASE_DOM"/>
    <property type="match status" value="1"/>
</dbReference>
<keyword evidence="11" id="KW-0808">Transferase</keyword>
<keyword evidence="4" id="KW-0732">Signal</keyword>
<dbReference type="SUPFAM" id="SSF56112">
    <property type="entry name" value="Protein kinase-like (PK-like)"/>
    <property type="match status" value="1"/>
</dbReference>
<dbReference type="FunFam" id="3.80.10.10:FF:000041">
    <property type="entry name" value="LRR receptor-like serine/threonine-protein kinase ERECTA"/>
    <property type="match status" value="1"/>
</dbReference>
<dbReference type="Pfam" id="PF00560">
    <property type="entry name" value="LRR_1"/>
    <property type="match status" value="1"/>
</dbReference>
<dbReference type="InterPro" id="IPR003591">
    <property type="entry name" value="Leu-rich_rpt_typical-subtyp"/>
</dbReference>
<dbReference type="Pfam" id="PF07714">
    <property type="entry name" value="PK_Tyr_Ser-Thr"/>
    <property type="match status" value="1"/>
</dbReference>
<dbReference type="InterPro" id="IPR011009">
    <property type="entry name" value="Kinase-like_dom_sf"/>
</dbReference>
<keyword evidence="5" id="KW-0677">Repeat</keyword>
<dbReference type="OrthoDB" id="676979at2759"/>
<evidence type="ECO:0000256" key="4">
    <source>
        <dbReference type="ARBA" id="ARBA00022729"/>
    </source>
</evidence>
<dbReference type="AlphaFoldDB" id="A0A1Q3ALA3"/>
<feature type="domain" description="Protein kinase" evidence="10">
    <location>
        <begin position="322"/>
        <end position="591"/>
    </location>
</feature>
<dbReference type="SMART" id="SM00369">
    <property type="entry name" value="LRR_TYP"/>
    <property type="match status" value="4"/>
</dbReference>
<dbReference type="PANTHER" id="PTHR48056:SF61">
    <property type="entry name" value="PROTEIN KINASE DOMAIN-CONTAINING PROTEIN"/>
    <property type="match status" value="1"/>
</dbReference>
<dbReference type="EMBL" id="BDDD01000002">
    <property type="protein sequence ID" value="GAV56521.1"/>
    <property type="molecule type" value="Genomic_DNA"/>
</dbReference>
<evidence type="ECO:0000256" key="6">
    <source>
        <dbReference type="ARBA" id="ARBA00022989"/>
    </source>
</evidence>
<dbReference type="PROSITE" id="PS51450">
    <property type="entry name" value="LRR"/>
    <property type="match status" value="1"/>
</dbReference>
<dbReference type="Proteomes" id="UP000187406">
    <property type="component" value="Unassembled WGS sequence"/>
</dbReference>
<evidence type="ECO:0000259" key="10">
    <source>
        <dbReference type="PROSITE" id="PS50011"/>
    </source>
</evidence>
<dbReference type="InterPro" id="IPR050647">
    <property type="entry name" value="Plant_LRR-RLKs"/>
</dbReference>
<comment type="caution">
    <text evidence="11">The sequence shown here is derived from an EMBL/GenBank/DDBJ whole genome shotgun (WGS) entry which is preliminary data.</text>
</comment>
<dbReference type="Pfam" id="PF13855">
    <property type="entry name" value="LRR_8"/>
    <property type="match status" value="2"/>
</dbReference>
<evidence type="ECO:0000256" key="5">
    <source>
        <dbReference type="ARBA" id="ARBA00022737"/>
    </source>
</evidence>
<evidence type="ECO:0000256" key="8">
    <source>
        <dbReference type="ARBA" id="ARBA00023180"/>
    </source>
</evidence>
<dbReference type="GO" id="GO:0005524">
    <property type="term" value="F:ATP binding"/>
    <property type="evidence" value="ECO:0007669"/>
    <property type="project" value="InterPro"/>
</dbReference>
<dbReference type="PANTHER" id="PTHR48056">
    <property type="entry name" value="LRR RECEPTOR-LIKE SERINE/THREONINE-PROTEIN KINASE-RELATED"/>
    <property type="match status" value="1"/>
</dbReference>
<name>A0A1Q3ALA3_CEPFO</name>
<dbReference type="Gene3D" id="3.30.200.20">
    <property type="entry name" value="Phosphorylase Kinase, domain 1"/>
    <property type="match status" value="1"/>
</dbReference>
<reference evidence="12" key="1">
    <citation type="submission" date="2016-04" db="EMBL/GenBank/DDBJ databases">
        <title>Cephalotus genome sequencing.</title>
        <authorList>
            <person name="Fukushima K."/>
            <person name="Hasebe M."/>
            <person name="Fang X."/>
        </authorList>
    </citation>
    <scope>NUCLEOTIDE SEQUENCE [LARGE SCALE GENOMIC DNA]</scope>
    <source>
        <strain evidence="12">cv. St1</strain>
    </source>
</reference>
<comment type="subcellular location">
    <subcellularLocation>
        <location evidence="1">Membrane</location>
    </subcellularLocation>
</comment>
<sequence>MVKLQTLIMDNNYLNETVPDWFDSLSNLTVLSLKNNQLKGPFPSSIRGITTLTDLVLSGNEISGKVPQLSGLTSLRVLDLSGNKLDSDLPNFPKVLVMVFLGNNSFSGEIPKQYSQLHQLQQLDLSINALTGNFPAWLFSLPNIVYLNLASNILSGSLPNHLSCGSKLEFVDLSYNRLIGELPSCLSTESDGRVVKLDGNCLSNDTHQQHAESYCVEEINVKKKQSGGINVATLVGVIVGILVVVVLLAFVSIIVCRRYGSRGVSEQHLLHKAVSDNSATGFTSEILTNARFISETAKLGTECLPVCRQFTLEELKEVTNNFDNSGFMGEGSCGKLYKGRLENGTQVVIRCLSSSKKYSIRNLKLRLDLLAKLRHPYLVCLLGHCMDVGGRDDNYVNRIFLVYEYVSNGNFRTHLAENSPGKVLNWSRRLAVLIGVAKGVHFLHTGVIPGFFNNRLKTNNILLNNHGIAKLSDYGLSIVSEESSNDGVRLVVLLIKGQMTMLEDDVYSFGFIILESLVGPSISTQREAFIRDELEIFNSQDGRKKVVNPVVLATCSQESLSTVISIASKCICSESWSRPSFEDILWNLQYAAQVQATADGDKKI</sequence>
<dbReference type="InterPro" id="IPR000719">
    <property type="entry name" value="Prot_kinase_dom"/>
</dbReference>